<evidence type="ECO:0000313" key="1">
    <source>
        <dbReference type="EMBL" id="GLJ59091.1"/>
    </source>
</evidence>
<gene>
    <name evidence="1" type="ORF">SUGI_1492340</name>
    <name evidence="2" type="ORF">SUGI_1499140</name>
    <name evidence="3" type="ORF">SUGI_1510160</name>
</gene>
<dbReference type="Proteomes" id="UP001234787">
    <property type="component" value="Unassembled WGS sequence"/>
</dbReference>
<organism evidence="3 4">
    <name type="scientific">Cryptomeria japonica</name>
    <name type="common">Japanese cedar</name>
    <name type="synonym">Cupressus japonica</name>
    <dbReference type="NCBI Taxonomy" id="3369"/>
    <lineage>
        <taxon>Eukaryota</taxon>
        <taxon>Viridiplantae</taxon>
        <taxon>Streptophyta</taxon>
        <taxon>Embryophyta</taxon>
        <taxon>Tracheophyta</taxon>
        <taxon>Spermatophyta</taxon>
        <taxon>Pinopsida</taxon>
        <taxon>Pinidae</taxon>
        <taxon>Conifers II</taxon>
        <taxon>Cupressales</taxon>
        <taxon>Cupressaceae</taxon>
        <taxon>Cryptomeria</taxon>
    </lineage>
</organism>
<name>A0AAD3NUG1_CRYJA</name>
<dbReference type="EMBL" id="BSEH01000957">
    <property type="protein sequence ID" value="GLJ59478.1"/>
    <property type="molecule type" value="Genomic_DNA"/>
</dbReference>
<proteinExistence type="predicted"/>
<comment type="caution">
    <text evidence="3">The sequence shown here is derived from an EMBL/GenBank/DDBJ whole genome shotgun (WGS) entry which is preliminary data.</text>
</comment>
<evidence type="ECO:0000313" key="4">
    <source>
        <dbReference type="Proteomes" id="UP001234787"/>
    </source>
</evidence>
<evidence type="ECO:0000313" key="3">
    <source>
        <dbReference type="EMBL" id="GLJ59478.1"/>
    </source>
</evidence>
<sequence>MGSNGNGDSIRVSSYVPVSVDGVYLVDSVHMVEGDPVWGKGEAPAPAKGHASIAHPDRSLTLLGESYTTCGGDGGGPLELYGGVQVDSEGPLLLSNCNGVWEQAMNQWTNHKHPVNGISPLAL</sequence>
<accession>A0AAD3NUG1</accession>
<dbReference type="EMBL" id="BSEH01000773">
    <property type="protein sequence ID" value="GLJ59248.1"/>
    <property type="molecule type" value="Genomic_DNA"/>
</dbReference>
<reference evidence="3" key="1">
    <citation type="submission" date="2022-12" db="EMBL/GenBank/DDBJ databases">
        <title>Chromosome-Level Genome Assembly of Japanese Cedar (Cryptomeriajaponica D. Don).</title>
        <authorList>
            <person name="Fujino T."/>
            <person name="Yamaguchi K."/>
            <person name="Yokoyama T."/>
            <person name="Hamanaka T."/>
            <person name="Harazono Y."/>
            <person name="Kamada H."/>
            <person name="Kobayashi W."/>
            <person name="Ujino-Ihara T."/>
            <person name="Uchiyama K."/>
            <person name="Matsumoto A."/>
            <person name="Izuno A."/>
            <person name="Tsumura Y."/>
            <person name="Toyoda A."/>
            <person name="Shigenobu S."/>
            <person name="Moriguchi Y."/>
            <person name="Ueno S."/>
            <person name="Kasahara M."/>
        </authorList>
    </citation>
    <scope>NUCLEOTIDE SEQUENCE</scope>
</reference>
<keyword evidence="4" id="KW-1185">Reference proteome</keyword>
<evidence type="ECO:0000313" key="2">
    <source>
        <dbReference type="EMBL" id="GLJ59248.1"/>
    </source>
</evidence>
<dbReference type="EMBL" id="BSEH01000693">
    <property type="protein sequence ID" value="GLJ59091.1"/>
    <property type="molecule type" value="Genomic_DNA"/>
</dbReference>
<dbReference type="AlphaFoldDB" id="A0AAD3NUG1"/>
<protein>
    <submittedName>
        <fullName evidence="3">Uncharacterized protein</fullName>
    </submittedName>
</protein>